<evidence type="ECO:0000259" key="3">
    <source>
        <dbReference type="PROSITE" id="PS50125"/>
    </source>
</evidence>
<dbReference type="Pfam" id="PF00211">
    <property type="entry name" value="Guanylate_cyc"/>
    <property type="match status" value="1"/>
</dbReference>
<dbReference type="GO" id="GO:0009190">
    <property type="term" value="P:cyclic nucleotide biosynthetic process"/>
    <property type="evidence" value="ECO:0007669"/>
    <property type="project" value="InterPro"/>
</dbReference>
<evidence type="ECO:0000313" key="4">
    <source>
        <dbReference type="EMBL" id="EJR60931.1"/>
    </source>
</evidence>
<accession>A0A9W5KQS4</accession>
<dbReference type="SMART" id="SM00044">
    <property type="entry name" value="CYCc"/>
    <property type="match status" value="1"/>
</dbReference>
<dbReference type="PANTHER" id="PTHR43081">
    <property type="entry name" value="ADENYLATE CYCLASE, TERMINAL-DIFFERENTIATION SPECIFIC-RELATED"/>
    <property type="match status" value="1"/>
</dbReference>
<dbReference type="SUPFAM" id="SSF55073">
    <property type="entry name" value="Nucleotide cyclase"/>
    <property type="match status" value="1"/>
</dbReference>
<comment type="similarity">
    <text evidence="1">Belongs to the adenylyl cyclase class-3 family.</text>
</comment>
<evidence type="ECO:0000256" key="1">
    <source>
        <dbReference type="ARBA" id="ARBA00005381"/>
    </source>
</evidence>
<name>A0A9W5KQS4_BACCE</name>
<organism evidence="4 5">
    <name type="scientific">Bacillus cereus VD154</name>
    <dbReference type="NCBI Taxonomy" id="1053238"/>
    <lineage>
        <taxon>Bacteria</taxon>
        <taxon>Bacillati</taxon>
        <taxon>Bacillota</taxon>
        <taxon>Bacilli</taxon>
        <taxon>Bacillales</taxon>
        <taxon>Bacillaceae</taxon>
        <taxon>Bacillus</taxon>
        <taxon>Bacillus cereus group</taxon>
    </lineage>
</organism>
<dbReference type="EMBL" id="AHFG01000101">
    <property type="protein sequence ID" value="EJR60931.1"/>
    <property type="molecule type" value="Genomic_DNA"/>
</dbReference>
<proteinExistence type="inferred from homology"/>
<feature type="coiled-coil region" evidence="2">
    <location>
        <begin position="313"/>
        <end position="350"/>
    </location>
</feature>
<protein>
    <recommendedName>
        <fullName evidence="3">Guanylate cyclase domain-containing protein</fullName>
    </recommendedName>
</protein>
<dbReference type="InterPro" id="IPR050697">
    <property type="entry name" value="Adenylyl/Guanylyl_Cyclase_3/4"/>
</dbReference>
<dbReference type="Gene3D" id="3.30.70.1230">
    <property type="entry name" value="Nucleotide cyclase"/>
    <property type="match status" value="1"/>
</dbReference>
<keyword evidence="2" id="KW-0175">Coiled coil</keyword>
<evidence type="ECO:0000256" key="2">
    <source>
        <dbReference type="SAM" id="Coils"/>
    </source>
</evidence>
<dbReference type="GO" id="GO:0035556">
    <property type="term" value="P:intracellular signal transduction"/>
    <property type="evidence" value="ECO:0007669"/>
    <property type="project" value="InterPro"/>
</dbReference>
<reference evidence="4 5" key="1">
    <citation type="submission" date="2012-04" db="EMBL/GenBank/DDBJ databases">
        <title>The Genome Sequence of Bacillus cereus VD154.</title>
        <authorList>
            <consortium name="The Broad Institute Genome Sequencing Platform"/>
            <consortium name="The Broad Institute Genome Sequencing Center for Infectious Disease"/>
            <person name="Feldgarden M."/>
            <person name="Van der Auwera G.A."/>
            <person name="Mahillon J."/>
            <person name="Duprez V."/>
            <person name="Timmery S."/>
            <person name="Mattelet C."/>
            <person name="Dierick K."/>
            <person name="Sun M."/>
            <person name="Yu Z."/>
            <person name="Zhu L."/>
            <person name="Hu X."/>
            <person name="Shank E.B."/>
            <person name="Swiecicka I."/>
            <person name="Hansen B.M."/>
            <person name="Andrup L."/>
            <person name="Young S.K."/>
            <person name="Zeng Q."/>
            <person name="Gargeya S."/>
            <person name="Fitzgerald M."/>
            <person name="Haas B."/>
            <person name="Abouelleil A."/>
            <person name="Alvarado L."/>
            <person name="Arachchi H.M."/>
            <person name="Berlin A."/>
            <person name="Chapman S.B."/>
            <person name="Goldberg J."/>
            <person name="Griggs A."/>
            <person name="Gujja S."/>
            <person name="Hansen M."/>
            <person name="Howarth C."/>
            <person name="Imamovic A."/>
            <person name="Larimer J."/>
            <person name="McCowen C."/>
            <person name="Montmayeur A."/>
            <person name="Murphy C."/>
            <person name="Neiman D."/>
            <person name="Pearson M."/>
            <person name="Priest M."/>
            <person name="Roberts A."/>
            <person name="Saif S."/>
            <person name="Shea T."/>
            <person name="Sisk P."/>
            <person name="Sykes S."/>
            <person name="Wortman J."/>
            <person name="Nusbaum C."/>
            <person name="Birren B."/>
        </authorList>
    </citation>
    <scope>NUCLEOTIDE SEQUENCE [LARGE SCALE GENOMIC DNA]</scope>
    <source>
        <strain evidence="4 5">VD154</strain>
    </source>
</reference>
<feature type="domain" description="Guanylate cyclase" evidence="3">
    <location>
        <begin position="53"/>
        <end position="190"/>
    </location>
</feature>
<dbReference type="AlphaFoldDB" id="A0A9W5KQS4"/>
<dbReference type="InterPro" id="IPR029787">
    <property type="entry name" value="Nucleotide_cyclase"/>
</dbReference>
<evidence type="ECO:0000313" key="5">
    <source>
        <dbReference type="Proteomes" id="UP000006967"/>
    </source>
</evidence>
<dbReference type="CDD" id="cd07302">
    <property type="entry name" value="CHD"/>
    <property type="match status" value="1"/>
</dbReference>
<dbReference type="InterPro" id="IPR001054">
    <property type="entry name" value="A/G_cyclase"/>
</dbReference>
<gene>
    <name evidence="4" type="ORF">IK5_06079</name>
</gene>
<dbReference type="PANTHER" id="PTHR43081:SF1">
    <property type="entry name" value="ADENYLATE CYCLASE, TERMINAL-DIFFERENTIATION SPECIFIC"/>
    <property type="match status" value="1"/>
</dbReference>
<dbReference type="GO" id="GO:0004016">
    <property type="term" value="F:adenylate cyclase activity"/>
    <property type="evidence" value="ECO:0007669"/>
    <property type="project" value="UniProtKB-ARBA"/>
</dbReference>
<dbReference type="Proteomes" id="UP000006967">
    <property type="component" value="Unassembled WGS sequence"/>
</dbReference>
<dbReference type="RefSeq" id="WP_001127256.1">
    <property type="nucleotide sequence ID" value="NZ_JH791887.1"/>
</dbReference>
<dbReference type="PROSITE" id="PS50125">
    <property type="entry name" value="GUANYLATE_CYCLASE_2"/>
    <property type="match status" value="1"/>
</dbReference>
<comment type="caution">
    <text evidence="4">The sequence shown here is derived from an EMBL/GenBank/DDBJ whole genome shotgun (WGS) entry which is preliminary data.</text>
</comment>
<sequence>MPKVTEEGLNKIEEKIETIFTTEMEVDDFEGDRVPSVDDLPDKNKGLIVTNCTILFVDIRSSTKLSDKSQAKSMAKIYRAFARAMSMCVYESGGRVRQIAGDRVMGVFVDDAEESSIQKAMDAARAITSVVEYIFNPLCRKNVNQKEIACGVGIDTGRILVTPIGIKHHGDDSRDLVWAGKTANVASKHTDLAEASEIFVTKRFYEKLPSEYKKNIDGSEIWTKTFRIKGDTLFEGYVVREFYLPELVEEPSAGEESDEKRATSSHKGIIESEGNDIGRIVSDIVQGVESKVGGLLSNFEQVVLREVAVVAKESQAEKKLQELQNREQAVKKKEEELKKKEQDIERILADRKKELDYTVKVTALRERTNHMKLEDFLIELKQVQDLGAAIGKKAGTVHNELYVYQIVMYLHGKGESELAFRILIGQLTEDLPTAYIPLESNSVPVIKKVGREQEYLQAVIYHIQHHNPSVDNVLRLRNVLKQLGIENEIVNRRGLFIE</sequence>